<evidence type="ECO:0000259" key="2">
    <source>
        <dbReference type="Pfam" id="PF00248"/>
    </source>
</evidence>
<evidence type="ECO:0000313" key="3">
    <source>
        <dbReference type="EMBL" id="KIW06808.1"/>
    </source>
</evidence>
<dbReference type="GeneID" id="27310461"/>
<dbReference type="AlphaFoldDB" id="A0A0D2AIS5"/>
<dbReference type="OrthoDB" id="48988at2759"/>
<dbReference type="STRING" id="253628.A0A0D2AIS5"/>
<organism evidence="3 4">
    <name type="scientific">Verruconis gallopava</name>
    <dbReference type="NCBI Taxonomy" id="253628"/>
    <lineage>
        <taxon>Eukaryota</taxon>
        <taxon>Fungi</taxon>
        <taxon>Dikarya</taxon>
        <taxon>Ascomycota</taxon>
        <taxon>Pezizomycotina</taxon>
        <taxon>Dothideomycetes</taxon>
        <taxon>Pleosporomycetidae</taxon>
        <taxon>Venturiales</taxon>
        <taxon>Sympoventuriaceae</taxon>
        <taxon>Verruconis</taxon>
    </lineage>
</organism>
<evidence type="ECO:0000256" key="1">
    <source>
        <dbReference type="ARBA" id="ARBA00023002"/>
    </source>
</evidence>
<dbReference type="PANTHER" id="PTHR43364">
    <property type="entry name" value="NADH-SPECIFIC METHYLGLYOXAL REDUCTASE-RELATED"/>
    <property type="match status" value="1"/>
</dbReference>
<dbReference type="Proteomes" id="UP000053259">
    <property type="component" value="Unassembled WGS sequence"/>
</dbReference>
<dbReference type="SUPFAM" id="SSF51430">
    <property type="entry name" value="NAD(P)-linked oxidoreductase"/>
    <property type="match status" value="1"/>
</dbReference>
<name>A0A0D2AIS5_9PEZI</name>
<reference evidence="3 4" key="1">
    <citation type="submission" date="2015-01" db="EMBL/GenBank/DDBJ databases">
        <title>The Genome Sequence of Ochroconis gallopava CBS43764.</title>
        <authorList>
            <consortium name="The Broad Institute Genomics Platform"/>
            <person name="Cuomo C."/>
            <person name="de Hoog S."/>
            <person name="Gorbushina A."/>
            <person name="Stielow B."/>
            <person name="Teixiera M."/>
            <person name="Abouelleil A."/>
            <person name="Chapman S.B."/>
            <person name="Priest M."/>
            <person name="Young S.K."/>
            <person name="Wortman J."/>
            <person name="Nusbaum C."/>
            <person name="Birren B."/>
        </authorList>
    </citation>
    <scope>NUCLEOTIDE SEQUENCE [LARGE SCALE GENOMIC DNA]</scope>
    <source>
        <strain evidence="3 4">CBS 43764</strain>
    </source>
</reference>
<dbReference type="GO" id="GO:0016491">
    <property type="term" value="F:oxidoreductase activity"/>
    <property type="evidence" value="ECO:0007669"/>
    <property type="project" value="UniProtKB-KW"/>
</dbReference>
<dbReference type="RefSeq" id="XP_016216677.1">
    <property type="nucleotide sequence ID" value="XM_016355541.1"/>
</dbReference>
<evidence type="ECO:0000313" key="4">
    <source>
        <dbReference type="Proteomes" id="UP000053259"/>
    </source>
</evidence>
<dbReference type="EMBL" id="KN847534">
    <property type="protein sequence ID" value="KIW06808.1"/>
    <property type="molecule type" value="Genomic_DNA"/>
</dbReference>
<keyword evidence="4" id="KW-1185">Reference proteome</keyword>
<dbReference type="InterPro" id="IPR050523">
    <property type="entry name" value="AKR_Detox_Biosynth"/>
</dbReference>
<dbReference type="VEuPathDB" id="FungiDB:PV09_02488"/>
<gene>
    <name evidence="3" type="ORF">PV09_02488</name>
</gene>
<feature type="domain" description="NADP-dependent oxidoreductase" evidence="2">
    <location>
        <begin position="5"/>
        <end position="308"/>
    </location>
</feature>
<dbReference type="PANTHER" id="PTHR43364:SF4">
    <property type="entry name" value="NAD(P)-LINKED OXIDOREDUCTASE SUPERFAMILY PROTEIN"/>
    <property type="match status" value="1"/>
</dbReference>
<keyword evidence="1" id="KW-0560">Oxidoreductase</keyword>
<dbReference type="InterPro" id="IPR020471">
    <property type="entry name" value="AKR"/>
</dbReference>
<protein>
    <recommendedName>
        <fullName evidence="2">NADP-dependent oxidoreductase domain-containing protein</fullName>
    </recommendedName>
</protein>
<dbReference type="Pfam" id="PF00248">
    <property type="entry name" value="Aldo_ket_red"/>
    <property type="match status" value="1"/>
</dbReference>
<accession>A0A0D2AIS5</accession>
<sequence length="326" mass="36545">MAGLKIVFGAASFNPGGNFPTLDDARSVLNILEQNDVRNLDTAQLYGESESILGQLNAGDRFVIDTKSKGGWDAGNSLQPDNLYRLTHESLEKLKVKQVDVFYIHVPDDTVPPSTWVPTMDRLHKEGVFKRFGVSNFTGEEVKQVYEFAKANNYVLPSVYQGNYSAVTRRSETELFPILREYKMAFYAYSPIAGGFLSKTKAAVLDGTSAGRFTADGKPMSRMYRSLYMKPSLLEALDEWAVAADEEGVSKAELAYRWVNYHSYLKPEYGDAIIIGSRNTQQLVETVQGLKKGPLSDGVVEKIEKIWEKVKHEAPLDNFNSFLRLQ</sequence>
<dbReference type="PRINTS" id="PR00069">
    <property type="entry name" value="ALDKETRDTASE"/>
</dbReference>
<dbReference type="HOGENOM" id="CLU_023205_1_1_1"/>
<dbReference type="InterPro" id="IPR023210">
    <property type="entry name" value="NADP_OxRdtase_dom"/>
</dbReference>
<dbReference type="InterPro" id="IPR036812">
    <property type="entry name" value="NAD(P)_OxRdtase_dom_sf"/>
</dbReference>
<dbReference type="Gene3D" id="3.20.20.100">
    <property type="entry name" value="NADP-dependent oxidoreductase domain"/>
    <property type="match status" value="1"/>
</dbReference>
<proteinExistence type="predicted"/>
<dbReference type="InParanoid" id="A0A0D2AIS5"/>
<dbReference type="CDD" id="cd19075">
    <property type="entry name" value="AKR_AKR7A1-5"/>
    <property type="match status" value="1"/>
</dbReference>